<proteinExistence type="predicted"/>
<dbReference type="Pfam" id="PF07287">
    <property type="entry name" value="AtuA"/>
    <property type="match status" value="1"/>
</dbReference>
<dbReference type="PANTHER" id="PTHR47708:SF2">
    <property type="entry name" value="SI:CH73-132F6.5"/>
    <property type="match status" value="1"/>
</dbReference>
<dbReference type="EMBL" id="JANIBC010000002">
    <property type="protein sequence ID" value="MCQ8184654.1"/>
    <property type="molecule type" value="Genomic_DNA"/>
</dbReference>
<evidence type="ECO:0000259" key="2">
    <source>
        <dbReference type="Pfam" id="PF07287"/>
    </source>
</evidence>
<dbReference type="InterPro" id="IPR010839">
    <property type="entry name" value="AtuA_N"/>
</dbReference>
<accession>A0A9X2L7S3</accession>
<dbReference type="RefSeq" id="WP_256618503.1">
    <property type="nucleotide sequence ID" value="NZ_JANIBC010000002.1"/>
</dbReference>
<feature type="region of interest" description="Disordered" evidence="1">
    <location>
        <begin position="452"/>
        <end position="471"/>
    </location>
</feature>
<organism evidence="4 5">
    <name type="scientific">Parvularcula maris</name>
    <dbReference type="NCBI Taxonomy" id="2965077"/>
    <lineage>
        <taxon>Bacteria</taxon>
        <taxon>Pseudomonadati</taxon>
        <taxon>Pseudomonadota</taxon>
        <taxon>Alphaproteobacteria</taxon>
        <taxon>Parvularculales</taxon>
        <taxon>Parvularculaceae</taxon>
        <taxon>Parvularcula</taxon>
    </lineage>
</organism>
<evidence type="ECO:0000313" key="4">
    <source>
        <dbReference type="EMBL" id="MCQ8184654.1"/>
    </source>
</evidence>
<dbReference type="AlphaFoldDB" id="A0A9X2L7S3"/>
<dbReference type="Pfam" id="PF23544">
    <property type="entry name" value="AtuA_ferredoxin"/>
    <property type="match status" value="1"/>
</dbReference>
<dbReference type="PANTHER" id="PTHR47708">
    <property type="match status" value="1"/>
</dbReference>
<sequence length="589" mass="61804">MKIGGASGYWGDSARSTPQLLGANVDVLVYDYLAEITMSLLARARMKDPEKGGYARDFVTEAMAPHLAQIAEKKVKVLSNAGGVNPKACAEALRQLVKEKGLDLTVAVVEGDDLIGRKEEIAKGGPPEMFSGKAFPHPAAIVSMNAYLGAVPIAKALDAGADIVVTGRCVDSALTLGALMHRFGWPANDYDLLAVGSLVGHLLECGAQATGGNFTDWRDVPDRAHIGYPIAEVSPDGAARITKPDGTGGLVSRETVAEQLLYEIGDPSDYQLPDVRCDFTNVIIAEDGEGGVVVSGAKGRAPSPRLKVSATHLSGWRGGLTPSFYGFEAAEKAEAFANDAVERAQERLEGAGLPPFTEVSTEVLGSGTQFGEGGEADEVVLKLAVRHPDAEGVGALLKEAAGLGLSAPPGLCGFAGTRPKPSPVVELFSFLIPKEDVEPNYDTGDGPIRVPFTAGSDSRAEPVSTEIASPSGDEPMVTVLLIEAAVARSGDKGNDANIGVIARHKDILPYLWAQLTENVVAERFAHVLEGPVERYLMEGSGAINFVLKKSLGGGGIASLRNDPQGKGFSQVMLTIPVRVPERLLAEVLP</sequence>
<evidence type="ECO:0000313" key="5">
    <source>
        <dbReference type="Proteomes" id="UP001142610"/>
    </source>
</evidence>
<gene>
    <name evidence="4" type="ORF">NOG11_04570</name>
</gene>
<dbReference type="InterPro" id="IPR056362">
    <property type="entry name" value="AtuA-like_ferredoxin_dom"/>
</dbReference>
<feature type="domain" description="Acyclic terpene utilisation N-terminal" evidence="2">
    <location>
        <begin position="2"/>
        <end position="440"/>
    </location>
</feature>
<protein>
    <submittedName>
        <fullName evidence="4">DUF1446 domain-containing protein</fullName>
    </submittedName>
</protein>
<dbReference type="Proteomes" id="UP001142610">
    <property type="component" value="Unassembled WGS sequence"/>
</dbReference>
<evidence type="ECO:0000256" key="1">
    <source>
        <dbReference type="SAM" id="MobiDB-lite"/>
    </source>
</evidence>
<evidence type="ECO:0000259" key="3">
    <source>
        <dbReference type="Pfam" id="PF23544"/>
    </source>
</evidence>
<name>A0A9X2L7S3_9PROT</name>
<comment type="caution">
    <text evidence="4">The sequence shown here is derived from an EMBL/GenBank/DDBJ whole genome shotgun (WGS) entry which is preliminary data.</text>
</comment>
<feature type="domain" description="AtuA-like ferredoxin-fold" evidence="3">
    <location>
        <begin position="481"/>
        <end position="577"/>
    </location>
</feature>
<reference evidence="4" key="1">
    <citation type="submission" date="2022-07" db="EMBL/GenBank/DDBJ databases">
        <title>Parvularcula maris sp. nov., an algicidal bacterium isolated from seawater.</title>
        <authorList>
            <person name="Li F."/>
        </authorList>
    </citation>
    <scope>NUCLEOTIDE SEQUENCE</scope>
    <source>
        <strain evidence="4">BGMRC 0090</strain>
    </source>
</reference>
<keyword evidence="5" id="KW-1185">Reference proteome</keyword>